<comment type="caution">
    <text evidence="2">The sequence shown here is derived from an EMBL/GenBank/DDBJ whole genome shotgun (WGS) entry which is preliminary data.</text>
</comment>
<dbReference type="Proteomes" id="UP000787672">
    <property type="component" value="Unassembled WGS sequence"/>
</dbReference>
<evidence type="ECO:0000313" key="2">
    <source>
        <dbReference type="EMBL" id="MBU5627785.1"/>
    </source>
</evidence>
<feature type="transmembrane region" description="Helical" evidence="1">
    <location>
        <begin position="35"/>
        <end position="58"/>
    </location>
</feature>
<proteinExistence type="predicted"/>
<reference evidence="2 3" key="1">
    <citation type="submission" date="2021-06" db="EMBL/GenBank/DDBJ databases">
        <authorList>
            <person name="Sun Q."/>
            <person name="Li D."/>
        </authorList>
    </citation>
    <scope>NUCLEOTIDE SEQUENCE [LARGE SCALE GENOMIC DNA]</scope>
    <source>
        <strain evidence="2 3">MSJ-2</strain>
    </source>
</reference>
<evidence type="ECO:0000313" key="3">
    <source>
        <dbReference type="Proteomes" id="UP000787672"/>
    </source>
</evidence>
<keyword evidence="1" id="KW-0812">Transmembrane</keyword>
<dbReference type="EMBL" id="JAHLQN010000001">
    <property type="protein sequence ID" value="MBU5627785.1"/>
    <property type="molecule type" value="Genomic_DNA"/>
</dbReference>
<evidence type="ECO:0000256" key="1">
    <source>
        <dbReference type="SAM" id="Phobius"/>
    </source>
</evidence>
<name>A0ABS6FCK5_9FIRM</name>
<gene>
    <name evidence="2" type="ORF">KQI82_12780</name>
</gene>
<organism evidence="2 3">
    <name type="scientific">Dysosmobacter acutus</name>
    <dbReference type="NCBI Taxonomy" id="2841504"/>
    <lineage>
        <taxon>Bacteria</taxon>
        <taxon>Bacillati</taxon>
        <taxon>Bacillota</taxon>
        <taxon>Clostridia</taxon>
        <taxon>Eubacteriales</taxon>
        <taxon>Oscillospiraceae</taxon>
        <taxon>Dysosmobacter</taxon>
    </lineage>
</organism>
<keyword evidence="1" id="KW-1133">Transmembrane helix</keyword>
<keyword evidence="1" id="KW-0472">Membrane</keyword>
<keyword evidence="3" id="KW-1185">Reference proteome</keyword>
<protein>
    <submittedName>
        <fullName evidence="2">Uncharacterized protein</fullName>
    </submittedName>
</protein>
<sequence>MKRKTCRSIFTWAIVMAVFLLQVKRGLTPMAEPFVAVVSGVMASFCAWAVLQLLFFACGRFRGK</sequence>
<accession>A0ABS6FCK5</accession>
<dbReference type="RefSeq" id="WP_216633119.1">
    <property type="nucleotide sequence ID" value="NZ_JAHLQN010000001.1"/>
</dbReference>